<gene>
    <name evidence="1" type="ORF">S03H2_16954</name>
</gene>
<feature type="non-terminal residue" evidence="1">
    <location>
        <position position="40"/>
    </location>
</feature>
<dbReference type="EMBL" id="BARU01008709">
    <property type="protein sequence ID" value="GAH44353.1"/>
    <property type="molecule type" value="Genomic_DNA"/>
</dbReference>
<accession>X1HGB8</accession>
<evidence type="ECO:0000313" key="1">
    <source>
        <dbReference type="EMBL" id="GAH44353.1"/>
    </source>
</evidence>
<name>X1HGB8_9ZZZZ</name>
<sequence length="40" mass="4739">MAYELPPLKYLPRELIPFDPYKAERLLYGKGVPIKYTQLI</sequence>
<proteinExistence type="predicted"/>
<dbReference type="AlphaFoldDB" id="X1HGB8"/>
<comment type="caution">
    <text evidence="1">The sequence shown here is derived from an EMBL/GenBank/DDBJ whole genome shotgun (WGS) entry which is preliminary data.</text>
</comment>
<protein>
    <submittedName>
        <fullName evidence="1">Uncharacterized protein</fullName>
    </submittedName>
</protein>
<organism evidence="1">
    <name type="scientific">marine sediment metagenome</name>
    <dbReference type="NCBI Taxonomy" id="412755"/>
    <lineage>
        <taxon>unclassified sequences</taxon>
        <taxon>metagenomes</taxon>
        <taxon>ecological metagenomes</taxon>
    </lineage>
</organism>
<reference evidence="1" key="1">
    <citation type="journal article" date="2014" name="Front. Microbiol.">
        <title>High frequency of phylogenetically diverse reductive dehalogenase-homologous genes in deep subseafloor sedimentary metagenomes.</title>
        <authorList>
            <person name="Kawai M."/>
            <person name="Futagami T."/>
            <person name="Toyoda A."/>
            <person name="Takaki Y."/>
            <person name="Nishi S."/>
            <person name="Hori S."/>
            <person name="Arai W."/>
            <person name="Tsubouchi T."/>
            <person name="Morono Y."/>
            <person name="Uchiyama I."/>
            <person name="Ito T."/>
            <person name="Fujiyama A."/>
            <person name="Inagaki F."/>
            <person name="Takami H."/>
        </authorList>
    </citation>
    <scope>NUCLEOTIDE SEQUENCE</scope>
    <source>
        <strain evidence="1">Expedition CK06-06</strain>
    </source>
</reference>